<dbReference type="PROSITE" id="PS50294">
    <property type="entry name" value="WD_REPEATS_REGION"/>
    <property type="match status" value="1"/>
</dbReference>
<dbReference type="PROSITE" id="PS00678">
    <property type="entry name" value="WD_REPEATS_1"/>
    <property type="match status" value="1"/>
</dbReference>
<comment type="caution">
    <text evidence="7">The sequence shown here is derived from an EMBL/GenBank/DDBJ whole genome shotgun (WGS) entry which is preliminary data.</text>
</comment>
<dbReference type="PROSITE" id="PS50082">
    <property type="entry name" value="WD_REPEATS_2"/>
    <property type="match status" value="1"/>
</dbReference>
<keyword evidence="1 3" id="KW-0853">WD repeat</keyword>
<feature type="compositionally biased region" description="Basic and acidic residues" evidence="4">
    <location>
        <begin position="1072"/>
        <end position="1087"/>
    </location>
</feature>
<dbReference type="InterPro" id="IPR059157">
    <property type="entry name" value="WDR36-Utp21_N"/>
</dbReference>
<gene>
    <name evidence="7" type="ORF">CTEN210_16934</name>
</gene>
<evidence type="ECO:0008006" key="9">
    <source>
        <dbReference type="Google" id="ProtNLM"/>
    </source>
</evidence>
<name>A0AAD3D9U6_9STRA</name>
<dbReference type="SUPFAM" id="SSF50998">
    <property type="entry name" value="Quinoprotein alcohol dehydrogenase-like"/>
    <property type="match status" value="1"/>
</dbReference>
<evidence type="ECO:0000313" key="8">
    <source>
        <dbReference type="Proteomes" id="UP001054902"/>
    </source>
</evidence>
<dbReference type="InterPro" id="IPR001680">
    <property type="entry name" value="WD40_rpt"/>
</dbReference>
<dbReference type="GO" id="GO:0032040">
    <property type="term" value="C:small-subunit processome"/>
    <property type="evidence" value="ECO:0007669"/>
    <property type="project" value="InterPro"/>
</dbReference>
<feature type="compositionally biased region" description="Acidic residues" evidence="4">
    <location>
        <begin position="234"/>
        <end position="268"/>
    </location>
</feature>
<dbReference type="Proteomes" id="UP001054902">
    <property type="component" value="Unassembled WGS sequence"/>
</dbReference>
<dbReference type="GO" id="GO:0006364">
    <property type="term" value="P:rRNA processing"/>
    <property type="evidence" value="ECO:0007669"/>
    <property type="project" value="InterPro"/>
</dbReference>
<dbReference type="InterPro" id="IPR019775">
    <property type="entry name" value="WD40_repeat_CS"/>
</dbReference>
<feature type="domain" description="WDR36/Utp21 C-terminal" evidence="5">
    <location>
        <begin position="989"/>
        <end position="1255"/>
    </location>
</feature>
<protein>
    <recommendedName>
        <fullName evidence="9">Small-subunit processome Utp21 domain-containing protein</fullName>
    </recommendedName>
</protein>
<dbReference type="PANTHER" id="PTHR22840:SF12">
    <property type="entry name" value="WD REPEAT-CONTAINING PROTEIN 36"/>
    <property type="match status" value="1"/>
</dbReference>
<evidence type="ECO:0000259" key="6">
    <source>
        <dbReference type="Pfam" id="PF25171"/>
    </source>
</evidence>
<dbReference type="SMART" id="SM00320">
    <property type="entry name" value="WD40"/>
    <property type="match status" value="8"/>
</dbReference>
<dbReference type="PANTHER" id="PTHR22840">
    <property type="entry name" value="WD REPEAT-CONTAINING PROTEIN 36"/>
    <property type="match status" value="1"/>
</dbReference>
<feature type="repeat" description="WD" evidence="3">
    <location>
        <begin position="842"/>
        <end position="883"/>
    </location>
</feature>
<dbReference type="Pfam" id="PF25171">
    <property type="entry name" value="Beta-prop_WDR36-Utp21_1st"/>
    <property type="match status" value="1"/>
</dbReference>
<evidence type="ECO:0000313" key="7">
    <source>
        <dbReference type="EMBL" id="GFH60458.1"/>
    </source>
</evidence>
<sequence length="1260" mass="138521">MSDSEASDSEKSSSTRPSEPPSSPESNEIEAKIEDSSVPVDDVLNPTEGSILFQPHRTIGLISTSQPFTLSNGTSHLDRFITMPLQERFVIYKCDTIKPVLVSDCLQGTRKQTNEEKIGISSAGERLHYAVSESSLGITVATHGYKGRWSASHASLYKRTKVIDFKNIVKNSSWGIVNVVNLGKSKFPVEVEKDNDDDTFDDSDEEMEEKGEVRMENSLVLAFICAKNSFETMSEEEEIVGDDSDDSDSESDDDMSSEESESDDESTEETNYNGEVVIVVASRRKIIIQKRIPLSSVATFTPSIAIHPHTYLNKILIGGNNGEMILLNIRSGKVIHRFLCLQNEDDSKITAIEQSPAVDTVAIGTRSGMVHLVNIRMDVKLFTLNHKVSKSTRNKGKAEITSLSFRTDALALEHGIAPMAVGQMNGNISVWDLTPKSNDDDSDDEFTSNKDGRRTLLCQMDAAHRGGVAELKYLPQEPLLLSSGIKSNSLIMHIFDNPNHTGRILKQRVGHVAPPTVIQYQHSSNGTVLASMSDGTDAASCQVLSCGGKGDNSLRVFSTARSVLDREYGQGKGLEKRAKELGLEGGKADLLLKPITAMASCEAKTREWGDLVTIHQDHAIAYVWSTKKKSQSGPVLRQEEWNVSAMKAQPPKTAHATAVAMSSCGNFAVVGTKGGVIYKYNVQSGMPRGSFPRDATDSKKGKKGEKMAGNINRTTKMLERTFKVHKLHNEKEKDSSVLEAQAIMKSKLQMARHIDAAVVGLAVDALNKTLVSAGSDGKLILWSFATHAPHRKSPIHLSAPATKLVHARDSNLLAIALEDYSVVLFDCSSLNVVRKFSTEGSSTRHNGPISDVAFGPDGRNLYTASLDGTVRVWDVPTNTCVDWMTFASAPTALTLSTTGEFLATAHQGRLGISLWCDRSFFQTVHLNGAEPPSKPFQMDEPAAVAEDEDESAIVKRAASDKNKFLSSSFTKTIEKGSADDNDEAVVPKSEGLITLSGLPAAHWKNLFHLELVKERNKPTEAPKKPVSAPFFLQWRAGESMGATEPSTQNETSKIAKNDDEEWEAAWVDDDGQEKSAPQREEKRKNGEENDEEMPVSANFDKPTKKTKIKHFRSDLATLLEKCSSSNDYELVTEHLASMGPSAIDVAFSSLCHGMHDLDEGLHLLHLCSKWLLQACSSRRSYEVINAYLHRFLHIHSTTIAGVDDSTDKDLLDRPEHEDALRLELLHTIKQLKETHDASTASLKNKMQETLCLLRHFSRMV</sequence>
<dbReference type="InterPro" id="IPR011047">
    <property type="entry name" value="Quinoprotein_ADH-like_sf"/>
</dbReference>
<feature type="region of interest" description="Disordered" evidence="4">
    <location>
        <begin position="1065"/>
        <end position="1100"/>
    </location>
</feature>
<evidence type="ECO:0000256" key="4">
    <source>
        <dbReference type="SAM" id="MobiDB-lite"/>
    </source>
</evidence>
<feature type="domain" description="WDR36/Utp21 N-terminal" evidence="6">
    <location>
        <begin position="288"/>
        <end position="496"/>
    </location>
</feature>
<evidence type="ECO:0000256" key="3">
    <source>
        <dbReference type="PROSITE-ProRule" id="PRU00221"/>
    </source>
</evidence>
<feature type="region of interest" description="Disordered" evidence="4">
    <location>
        <begin position="192"/>
        <end position="212"/>
    </location>
</feature>
<evidence type="ECO:0000259" key="5">
    <source>
        <dbReference type="Pfam" id="PF04192"/>
    </source>
</evidence>
<accession>A0AAD3D9U6</accession>
<dbReference type="Gene3D" id="2.130.10.10">
    <property type="entry name" value="YVTN repeat-like/Quinoprotein amine dehydrogenase"/>
    <property type="match status" value="3"/>
</dbReference>
<dbReference type="Pfam" id="PF25168">
    <property type="entry name" value="Beta-prop_WDR36-Utp21_2nd"/>
    <property type="match status" value="2"/>
</dbReference>
<keyword evidence="2" id="KW-0677">Repeat</keyword>
<feature type="region of interest" description="Disordered" evidence="4">
    <location>
        <begin position="1"/>
        <end position="34"/>
    </location>
</feature>
<feature type="region of interest" description="Disordered" evidence="4">
    <location>
        <begin position="234"/>
        <end position="271"/>
    </location>
</feature>
<dbReference type="AlphaFoldDB" id="A0AAD3D9U6"/>
<dbReference type="Pfam" id="PF04192">
    <property type="entry name" value="Utp21"/>
    <property type="match status" value="1"/>
</dbReference>
<evidence type="ECO:0000256" key="2">
    <source>
        <dbReference type="ARBA" id="ARBA00022737"/>
    </source>
</evidence>
<organism evidence="7 8">
    <name type="scientific">Chaetoceros tenuissimus</name>
    <dbReference type="NCBI Taxonomy" id="426638"/>
    <lineage>
        <taxon>Eukaryota</taxon>
        <taxon>Sar</taxon>
        <taxon>Stramenopiles</taxon>
        <taxon>Ochrophyta</taxon>
        <taxon>Bacillariophyta</taxon>
        <taxon>Coscinodiscophyceae</taxon>
        <taxon>Chaetocerotophycidae</taxon>
        <taxon>Chaetocerotales</taxon>
        <taxon>Chaetocerotaceae</taxon>
        <taxon>Chaetoceros</taxon>
    </lineage>
</organism>
<evidence type="ECO:0000256" key="1">
    <source>
        <dbReference type="ARBA" id="ARBA00022574"/>
    </source>
</evidence>
<dbReference type="InterPro" id="IPR015943">
    <property type="entry name" value="WD40/YVTN_repeat-like_dom_sf"/>
</dbReference>
<feature type="compositionally biased region" description="Acidic residues" evidence="4">
    <location>
        <begin position="193"/>
        <end position="209"/>
    </location>
</feature>
<dbReference type="GO" id="GO:0034388">
    <property type="term" value="C:Pwp2p-containing subcomplex of 90S preribosome"/>
    <property type="evidence" value="ECO:0007669"/>
    <property type="project" value="TreeGrafter"/>
</dbReference>
<proteinExistence type="predicted"/>
<reference evidence="7 8" key="1">
    <citation type="journal article" date="2021" name="Sci. Rep.">
        <title>The genome of the diatom Chaetoceros tenuissimus carries an ancient integrated fragment of an extant virus.</title>
        <authorList>
            <person name="Hongo Y."/>
            <person name="Kimura K."/>
            <person name="Takaki Y."/>
            <person name="Yoshida Y."/>
            <person name="Baba S."/>
            <person name="Kobayashi G."/>
            <person name="Nagasaki K."/>
            <person name="Hano T."/>
            <person name="Tomaru Y."/>
        </authorList>
    </citation>
    <scope>NUCLEOTIDE SEQUENCE [LARGE SCALE GENOMIC DNA]</scope>
    <source>
        <strain evidence="7 8">NIES-3715</strain>
    </source>
</reference>
<dbReference type="InterPro" id="IPR007319">
    <property type="entry name" value="WDR36/Utp21_C"/>
</dbReference>
<dbReference type="EMBL" id="BLLK01000069">
    <property type="protein sequence ID" value="GFH60458.1"/>
    <property type="molecule type" value="Genomic_DNA"/>
</dbReference>
<keyword evidence="8" id="KW-1185">Reference proteome</keyword>